<dbReference type="Proteomes" id="UP000237631">
    <property type="component" value="Unassembled WGS sequence"/>
</dbReference>
<dbReference type="STRING" id="357750.A0A2S6BT57"/>
<dbReference type="Gene3D" id="3.40.630.10">
    <property type="entry name" value="Zn peptidases"/>
    <property type="match status" value="1"/>
</dbReference>
<dbReference type="SUPFAM" id="SSF53187">
    <property type="entry name" value="Zn-dependent exopeptidases"/>
    <property type="match status" value="1"/>
</dbReference>
<keyword evidence="8" id="KW-0378">Hydrolase</keyword>
<evidence type="ECO:0000256" key="11">
    <source>
        <dbReference type="ARBA" id="ARBA00023049"/>
    </source>
</evidence>
<keyword evidence="12" id="KW-0865">Zymogen</keyword>
<evidence type="ECO:0000256" key="6">
    <source>
        <dbReference type="ARBA" id="ARBA00022670"/>
    </source>
</evidence>
<evidence type="ECO:0000313" key="16">
    <source>
        <dbReference type="EMBL" id="PPJ50673.1"/>
    </source>
</evidence>
<evidence type="ECO:0000256" key="9">
    <source>
        <dbReference type="ARBA" id="ARBA00022833"/>
    </source>
</evidence>
<evidence type="ECO:0000256" key="12">
    <source>
        <dbReference type="ARBA" id="ARBA00023145"/>
    </source>
</evidence>
<feature type="chain" id="PRO_5015497558" description="Peptidase M14 domain-containing protein" evidence="14">
    <location>
        <begin position="18"/>
        <end position="429"/>
    </location>
</feature>
<keyword evidence="5" id="KW-0964">Secreted</keyword>
<reference evidence="17" key="1">
    <citation type="journal article" date="2017" name="bioRxiv">
        <title>Conservation of a gene cluster reveals novel cercosporin biosynthetic mechanisms and extends production to the genus Colletotrichum.</title>
        <authorList>
            <person name="de Jonge R."/>
            <person name="Ebert M.K."/>
            <person name="Huitt-Roehl C.R."/>
            <person name="Pal P."/>
            <person name="Suttle J.C."/>
            <person name="Spanner R.E."/>
            <person name="Neubauer J.D."/>
            <person name="Jurick W.M.II."/>
            <person name="Stott K.A."/>
            <person name="Secor G.A."/>
            <person name="Thomma B.P.H.J."/>
            <person name="Van de Peer Y."/>
            <person name="Townsend C.A."/>
            <person name="Bolton M.D."/>
        </authorList>
    </citation>
    <scope>NUCLEOTIDE SEQUENCE [LARGE SCALE GENOMIC DNA]</scope>
    <source>
        <strain evidence="17">CBS538.71</strain>
    </source>
</reference>
<dbReference type="AlphaFoldDB" id="A0A2S6BT57"/>
<dbReference type="PROSITE" id="PS52035">
    <property type="entry name" value="PEPTIDASE_M14"/>
    <property type="match status" value="1"/>
</dbReference>
<evidence type="ECO:0000256" key="3">
    <source>
        <dbReference type="ARBA" id="ARBA00004613"/>
    </source>
</evidence>
<dbReference type="PANTHER" id="PTHR11705:SF143">
    <property type="entry name" value="SLL0236 PROTEIN"/>
    <property type="match status" value="1"/>
</dbReference>
<proteinExistence type="inferred from homology"/>
<dbReference type="OrthoDB" id="3626597at2759"/>
<comment type="subcellular location">
    <subcellularLocation>
        <location evidence="3">Secreted</location>
    </subcellularLocation>
</comment>
<dbReference type="EMBL" id="PNEN01001779">
    <property type="protein sequence ID" value="PPJ50673.1"/>
    <property type="molecule type" value="Genomic_DNA"/>
</dbReference>
<dbReference type="PRINTS" id="PR00765">
    <property type="entry name" value="CRBOXYPTASEA"/>
</dbReference>
<keyword evidence="6" id="KW-0645">Protease</keyword>
<comment type="similarity">
    <text evidence="4 13">Belongs to the peptidase M14 family.</text>
</comment>
<sequence>MYSKTLALLLLPLGAFASPVDNEARQVRPLTYEGYEAFKVDITSSTAETLKALEGIDYDQWTLVHNRHIDISMAPAEIAKFKKLGLQYSSKMKDIAGAIRKEQEVAGWSGRMQANGLPDSTWFNSYHSYAEHVQFWKDLQASIPQHSQMVSSGTSLEGRDIFGLKLGVANSTRTKKAVIWHGQVHAREWITGMTLEYITYSMINEFNRGNSDVVNFLSTYDFYIYPFVNPDGFIYSQTRERLWRKNRQLPPRGSSCYGVDVNRNWPHQWSTNSGGSSTNPCNQAYRGASAGSEPETKALTRTVNNIASAQGIKLYIDWHSYGNYILSPYGYSCSSFPANNAKLVRLGRETGDVIGAVYGQSFTTGPTCQTLYAVNGGSLDYVYDVSKAELSYAWELRDKGEFGFILPADQIRPTGEENWRGMLYLLKNM</sequence>
<comment type="cofactor">
    <cofactor evidence="1">
        <name>Zn(2+)</name>
        <dbReference type="ChEBI" id="CHEBI:29105"/>
    </cofactor>
</comment>
<keyword evidence="17" id="KW-1185">Reference proteome</keyword>
<feature type="active site" description="Proton donor/acceptor" evidence="13">
    <location>
        <position position="395"/>
    </location>
</feature>
<dbReference type="GO" id="GO:0005576">
    <property type="term" value="C:extracellular region"/>
    <property type="evidence" value="ECO:0007669"/>
    <property type="project" value="UniProtKB-SubCell"/>
</dbReference>
<dbReference type="SMART" id="SM00631">
    <property type="entry name" value="Zn_pept"/>
    <property type="match status" value="1"/>
</dbReference>
<evidence type="ECO:0000313" key="17">
    <source>
        <dbReference type="Proteomes" id="UP000237631"/>
    </source>
</evidence>
<dbReference type="InterPro" id="IPR000834">
    <property type="entry name" value="Peptidase_M14"/>
</dbReference>
<keyword evidence="7 14" id="KW-0732">Signal</keyword>
<dbReference type="CDD" id="cd03860">
    <property type="entry name" value="M14_CP_A-B_like"/>
    <property type="match status" value="1"/>
</dbReference>
<gene>
    <name evidence="16" type="ORF">CBER1_05256</name>
</gene>
<evidence type="ECO:0000256" key="13">
    <source>
        <dbReference type="PROSITE-ProRule" id="PRU01379"/>
    </source>
</evidence>
<accession>A0A2S6BT57</accession>
<evidence type="ECO:0000256" key="8">
    <source>
        <dbReference type="ARBA" id="ARBA00022801"/>
    </source>
</evidence>
<evidence type="ECO:0000256" key="7">
    <source>
        <dbReference type="ARBA" id="ARBA00022729"/>
    </source>
</evidence>
<dbReference type="PANTHER" id="PTHR11705">
    <property type="entry name" value="PROTEASE FAMILY M14 CARBOXYPEPTIDASE A,B"/>
    <property type="match status" value="1"/>
</dbReference>
<comment type="caution">
    <text evidence="16">The sequence shown here is derived from an EMBL/GenBank/DDBJ whole genome shotgun (WGS) entry which is preliminary data.</text>
</comment>
<evidence type="ECO:0000256" key="2">
    <source>
        <dbReference type="ARBA" id="ARBA00003091"/>
    </source>
</evidence>
<feature type="signal peptide" evidence="14">
    <location>
        <begin position="1"/>
        <end position="17"/>
    </location>
</feature>
<evidence type="ECO:0000256" key="10">
    <source>
        <dbReference type="ARBA" id="ARBA00023026"/>
    </source>
</evidence>
<keyword evidence="9" id="KW-0862">Zinc</keyword>
<comment type="function">
    <text evidence="2">Extracellular metalloprotease that contributes to pathogenicity.</text>
</comment>
<dbReference type="GO" id="GO:0008270">
    <property type="term" value="F:zinc ion binding"/>
    <property type="evidence" value="ECO:0007669"/>
    <property type="project" value="InterPro"/>
</dbReference>
<evidence type="ECO:0000259" key="15">
    <source>
        <dbReference type="PROSITE" id="PS52035"/>
    </source>
</evidence>
<evidence type="ECO:0000256" key="4">
    <source>
        <dbReference type="ARBA" id="ARBA00005988"/>
    </source>
</evidence>
<dbReference type="GO" id="GO:0004181">
    <property type="term" value="F:metallocarboxypeptidase activity"/>
    <property type="evidence" value="ECO:0007669"/>
    <property type="project" value="InterPro"/>
</dbReference>
<keyword evidence="10" id="KW-0843">Virulence</keyword>
<evidence type="ECO:0000256" key="14">
    <source>
        <dbReference type="SAM" id="SignalP"/>
    </source>
</evidence>
<dbReference type="Pfam" id="PF00246">
    <property type="entry name" value="Peptidase_M14"/>
    <property type="match status" value="1"/>
</dbReference>
<protein>
    <recommendedName>
        <fullName evidence="15">Peptidase M14 domain-containing protein</fullName>
    </recommendedName>
</protein>
<feature type="domain" description="Peptidase M14" evidence="15">
    <location>
        <begin position="125"/>
        <end position="429"/>
    </location>
</feature>
<dbReference type="GO" id="GO:0006508">
    <property type="term" value="P:proteolysis"/>
    <property type="evidence" value="ECO:0007669"/>
    <property type="project" value="UniProtKB-KW"/>
</dbReference>
<keyword evidence="11" id="KW-0482">Metalloprotease</keyword>
<evidence type="ECO:0000256" key="5">
    <source>
        <dbReference type="ARBA" id="ARBA00022525"/>
    </source>
</evidence>
<organism evidence="16 17">
    <name type="scientific">Cercospora berteroae</name>
    <dbReference type="NCBI Taxonomy" id="357750"/>
    <lineage>
        <taxon>Eukaryota</taxon>
        <taxon>Fungi</taxon>
        <taxon>Dikarya</taxon>
        <taxon>Ascomycota</taxon>
        <taxon>Pezizomycotina</taxon>
        <taxon>Dothideomycetes</taxon>
        <taxon>Dothideomycetidae</taxon>
        <taxon>Mycosphaerellales</taxon>
        <taxon>Mycosphaerellaceae</taxon>
        <taxon>Cercospora</taxon>
    </lineage>
</organism>
<dbReference type="FunFam" id="3.40.630.10:FF:000165">
    <property type="entry name" value="Glucan 1,4-alpha-glucosidase, putative"/>
    <property type="match status" value="1"/>
</dbReference>
<name>A0A2S6BT57_9PEZI</name>
<evidence type="ECO:0000256" key="1">
    <source>
        <dbReference type="ARBA" id="ARBA00001947"/>
    </source>
</evidence>